<dbReference type="GO" id="GO:0005634">
    <property type="term" value="C:nucleus"/>
    <property type="evidence" value="ECO:0007669"/>
    <property type="project" value="UniProtKB-SubCell"/>
</dbReference>
<dbReference type="PANTHER" id="PTHR46481:SF10">
    <property type="entry name" value="ZINC FINGER BED DOMAIN-CONTAINING PROTEIN 39"/>
    <property type="match status" value="1"/>
</dbReference>
<dbReference type="AlphaFoldDB" id="A0A9Q3DDJ3"/>
<dbReference type="InterPro" id="IPR052035">
    <property type="entry name" value="ZnF_BED_domain_contain"/>
</dbReference>
<dbReference type="Proteomes" id="UP000765509">
    <property type="component" value="Unassembled WGS sequence"/>
</dbReference>
<keyword evidence="5" id="KW-0539">Nucleus</keyword>
<name>A0A9Q3DDJ3_9BASI</name>
<evidence type="ECO:0000313" key="7">
    <source>
        <dbReference type="EMBL" id="MBW0502006.1"/>
    </source>
</evidence>
<evidence type="ECO:0000256" key="1">
    <source>
        <dbReference type="ARBA" id="ARBA00004123"/>
    </source>
</evidence>
<organism evidence="7 8">
    <name type="scientific">Austropuccinia psidii MF-1</name>
    <dbReference type="NCBI Taxonomy" id="1389203"/>
    <lineage>
        <taxon>Eukaryota</taxon>
        <taxon>Fungi</taxon>
        <taxon>Dikarya</taxon>
        <taxon>Basidiomycota</taxon>
        <taxon>Pucciniomycotina</taxon>
        <taxon>Pucciniomycetes</taxon>
        <taxon>Pucciniales</taxon>
        <taxon>Sphaerophragmiaceae</taxon>
        <taxon>Austropuccinia</taxon>
    </lineage>
</organism>
<evidence type="ECO:0000313" key="8">
    <source>
        <dbReference type="Proteomes" id="UP000765509"/>
    </source>
</evidence>
<dbReference type="InterPro" id="IPR008906">
    <property type="entry name" value="HATC_C_dom"/>
</dbReference>
<dbReference type="GO" id="GO:0046983">
    <property type="term" value="F:protein dimerization activity"/>
    <property type="evidence" value="ECO:0007669"/>
    <property type="project" value="InterPro"/>
</dbReference>
<dbReference type="GO" id="GO:0008270">
    <property type="term" value="F:zinc ion binding"/>
    <property type="evidence" value="ECO:0007669"/>
    <property type="project" value="UniProtKB-KW"/>
</dbReference>
<proteinExistence type="predicted"/>
<dbReference type="SUPFAM" id="SSF53098">
    <property type="entry name" value="Ribonuclease H-like"/>
    <property type="match status" value="1"/>
</dbReference>
<feature type="domain" description="HAT C-terminal dimerisation" evidence="6">
    <location>
        <begin position="109"/>
        <end position="188"/>
    </location>
</feature>
<evidence type="ECO:0000256" key="3">
    <source>
        <dbReference type="ARBA" id="ARBA00022771"/>
    </source>
</evidence>
<dbReference type="OrthoDB" id="3264316at2759"/>
<evidence type="ECO:0000259" key="6">
    <source>
        <dbReference type="Pfam" id="PF05699"/>
    </source>
</evidence>
<gene>
    <name evidence="7" type="ORF">O181_041721</name>
</gene>
<keyword evidence="2" id="KW-0479">Metal-binding</keyword>
<reference evidence="7" key="1">
    <citation type="submission" date="2021-03" db="EMBL/GenBank/DDBJ databases">
        <title>Draft genome sequence of rust myrtle Austropuccinia psidii MF-1, a brazilian biotype.</title>
        <authorList>
            <person name="Quecine M.C."/>
            <person name="Pachon D.M.R."/>
            <person name="Bonatelli M.L."/>
            <person name="Correr F.H."/>
            <person name="Franceschini L.M."/>
            <person name="Leite T.F."/>
            <person name="Margarido G.R.A."/>
            <person name="Almeida C.A."/>
            <person name="Ferrarezi J.A."/>
            <person name="Labate C.A."/>
        </authorList>
    </citation>
    <scope>NUCLEOTIDE SEQUENCE</scope>
    <source>
        <strain evidence="7">MF-1</strain>
    </source>
</reference>
<keyword evidence="8" id="KW-1185">Reference proteome</keyword>
<dbReference type="InterPro" id="IPR012337">
    <property type="entry name" value="RNaseH-like_sf"/>
</dbReference>
<dbReference type="PANTHER" id="PTHR46481">
    <property type="entry name" value="ZINC FINGER BED DOMAIN-CONTAINING PROTEIN 4"/>
    <property type="match status" value="1"/>
</dbReference>
<dbReference type="Pfam" id="PF05699">
    <property type="entry name" value="Dimer_Tnp_hAT"/>
    <property type="match status" value="1"/>
</dbReference>
<keyword evidence="4" id="KW-0862">Zinc</keyword>
<comment type="subcellular location">
    <subcellularLocation>
        <location evidence="1">Nucleus</location>
    </subcellularLocation>
</comment>
<evidence type="ECO:0000256" key="4">
    <source>
        <dbReference type="ARBA" id="ARBA00022833"/>
    </source>
</evidence>
<evidence type="ECO:0000256" key="5">
    <source>
        <dbReference type="ARBA" id="ARBA00023242"/>
    </source>
</evidence>
<dbReference type="EMBL" id="AVOT02016610">
    <property type="protein sequence ID" value="MBW0502006.1"/>
    <property type="molecule type" value="Genomic_DNA"/>
</dbReference>
<sequence>MAQIEPAAEAMINKLTKYFCILLLKTPIICSTILDPQFKLHSFSTNKATLQFLGTSSKELQEQFENEAQKHFTNAENVPSSTQVDMSPSGIYDELYESSTPDQSSLENELNRLLVETSEPKSTDVLVFWQTQRHLFPTLGKMAQKFLSIPATSAPSERIFSIGRKILTFQQACLSPMHVEQLACIKDWACTFGHLYSETDKI</sequence>
<comment type="caution">
    <text evidence="7">The sequence shown here is derived from an EMBL/GenBank/DDBJ whole genome shotgun (WGS) entry which is preliminary data.</text>
</comment>
<keyword evidence="3" id="KW-0863">Zinc-finger</keyword>
<evidence type="ECO:0000256" key="2">
    <source>
        <dbReference type="ARBA" id="ARBA00022723"/>
    </source>
</evidence>
<accession>A0A9Q3DDJ3</accession>
<protein>
    <recommendedName>
        <fullName evidence="6">HAT C-terminal dimerisation domain-containing protein</fullName>
    </recommendedName>
</protein>